<evidence type="ECO:0000256" key="7">
    <source>
        <dbReference type="ARBA" id="ARBA00022849"/>
    </source>
</evidence>
<sequence length="360" mass="37091">MDLGELAGRVGPILAFVVCITVVAELANALGVFAMLAAAAARLARGSVLALWLLVVLVAVVATAVLSLDTTAVLLTPVVLALAAQLGLDRELFALTAVWLANTASLLLPVSNLTNLLALGRLPGYDAGRFTTLTWPAALACVLITVGALALLFRRSLRGRYRPASTPPVADRRLLVLATVVCALLGPAFLLVDVVVASAVAAGVLVVACAVARPSLLRRRLLPWPLVLGVSALFVVVQYAHDHGLAELLTRAAGAGEGWTALLRVAVLGALGANLLDNLPSYLALEPAADGSPLRLAALLVGVNAGPLVTPWASLATLLWAARCRAAGVAVSWGRLALRGLLLVPVLMLGAVTALWLVHG</sequence>
<dbReference type="GO" id="GO:0046685">
    <property type="term" value="P:response to arsenic-containing substance"/>
    <property type="evidence" value="ECO:0007669"/>
    <property type="project" value="UniProtKB-KW"/>
</dbReference>
<evidence type="ECO:0000256" key="10">
    <source>
        <dbReference type="SAM" id="Phobius"/>
    </source>
</evidence>
<evidence type="ECO:0000256" key="2">
    <source>
        <dbReference type="ARBA" id="ARBA00006433"/>
    </source>
</evidence>
<dbReference type="InterPro" id="IPR004680">
    <property type="entry name" value="Cit_transptr-like_dom"/>
</dbReference>
<dbReference type="PRINTS" id="PR00758">
    <property type="entry name" value="ARSENICPUMP"/>
</dbReference>
<evidence type="ECO:0000256" key="5">
    <source>
        <dbReference type="ARBA" id="ARBA00022475"/>
    </source>
</evidence>
<feature type="transmembrane region" description="Helical" evidence="10">
    <location>
        <begin position="196"/>
        <end position="214"/>
    </location>
</feature>
<feature type="transmembrane region" description="Helical" evidence="10">
    <location>
        <begin position="48"/>
        <end position="66"/>
    </location>
</feature>
<feature type="transmembrane region" description="Helical" evidence="10">
    <location>
        <begin position="72"/>
        <end position="88"/>
    </location>
</feature>
<dbReference type="RefSeq" id="WP_091412691.1">
    <property type="nucleotide sequence ID" value="NZ_LT629749.1"/>
</dbReference>
<organism evidence="12 13">
    <name type="scientific">Friedmanniella luteola</name>
    <dbReference type="NCBI Taxonomy" id="546871"/>
    <lineage>
        <taxon>Bacteria</taxon>
        <taxon>Bacillati</taxon>
        <taxon>Actinomycetota</taxon>
        <taxon>Actinomycetes</taxon>
        <taxon>Propionibacteriales</taxon>
        <taxon>Nocardioidaceae</taxon>
        <taxon>Friedmanniella</taxon>
    </lineage>
</organism>
<proteinExistence type="inferred from homology"/>
<keyword evidence="13" id="KW-1185">Reference proteome</keyword>
<evidence type="ECO:0000256" key="8">
    <source>
        <dbReference type="ARBA" id="ARBA00022989"/>
    </source>
</evidence>
<name>A0A1H1TRM3_9ACTN</name>
<feature type="transmembrane region" description="Helical" evidence="10">
    <location>
        <begin position="221"/>
        <end position="241"/>
    </location>
</feature>
<feature type="transmembrane region" description="Helical" evidence="10">
    <location>
        <begin position="12"/>
        <end position="36"/>
    </location>
</feature>
<comment type="subcellular location">
    <subcellularLocation>
        <location evidence="1">Cell membrane</location>
        <topology evidence="1">Multi-pass membrane protein</topology>
    </subcellularLocation>
</comment>
<keyword evidence="6 10" id="KW-0812">Transmembrane</keyword>
<evidence type="ECO:0000256" key="3">
    <source>
        <dbReference type="ARBA" id="ARBA00009843"/>
    </source>
</evidence>
<feature type="transmembrane region" description="Helical" evidence="10">
    <location>
        <begin position="297"/>
        <end position="320"/>
    </location>
</feature>
<protein>
    <submittedName>
        <fullName evidence="12">Arsenite efflux membrane protein ArsB</fullName>
    </submittedName>
</protein>
<dbReference type="GO" id="GO:0015105">
    <property type="term" value="F:arsenite transmembrane transporter activity"/>
    <property type="evidence" value="ECO:0007669"/>
    <property type="project" value="InterPro"/>
</dbReference>
<keyword evidence="7" id="KW-0059">Arsenical resistance</keyword>
<dbReference type="InterPro" id="IPR000802">
    <property type="entry name" value="Arsenical_pump_ArsB"/>
</dbReference>
<dbReference type="EMBL" id="LT629749">
    <property type="protein sequence ID" value="SDS62868.1"/>
    <property type="molecule type" value="Genomic_DNA"/>
</dbReference>
<dbReference type="GO" id="GO:0005886">
    <property type="term" value="C:plasma membrane"/>
    <property type="evidence" value="ECO:0007669"/>
    <property type="project" value="UniProtKB-SubCell"/>
</dbReference>
<feature type="transmembrane region" description="Helical" evidence="10">
    <location>
        <begin position="133"/>
        <end position="153"/>
    </location>
</feature>
<feature type="domain" description="Citrate transporter-like" evidence="11">
    <location>
        <begin position="10"/>
        <end position="300"/>
    </location>
</feature>
<keyword evidence="8 10" id="KW-1133">Transmembrane helix</keyword>
<evidence type="ECO:0000313" key="13">
    <source>
        <dbReference type="Proteomes" id="UP000199092"/>
    </source>
</evidence>
<evidence type="ECO:0000256" key="9">
    <source>
        <dbReference type="ARBA" id="ARBA00023136"/>
    </source>
</evidence>
<dbReference type="AlphaFoldDB" id="A0A1H1TRM3"/>
<keyword evidence="9 10" id="KW-0472">Membrane</keyword>
<dbReference type="Pfam" id="PF03600">
    <property type="entry name" value="CitMHS"/>
    <property type="match status" value="1"/>
</dbReference>
<accession>A0A1H1TRM3</accession>
<dbReference type="OrthoDB" id="9774335at2"/>
<feature type="transmembrane region" description="Helical" evidence="10">
    <location>
        <begin position="93"/>
        <end position="113"/>
    </location>
</feature>
<comment type="similarity">
    <text evidence="3">Belongs to the CitM (TC 2.A.11) transporter family.</text>
</comment>
<gene>
    <name evidence="12" type="ORF">SAMN04488543_2084</name>
</gene>
<keyword evidence="5" id="KW-1003">Cell membrane</keyword>
<reference evidence="12 13" key="1">
    <citation type="submission" date="2016-10" db="EMBL/GenBank/DDBJ databases">
        <authorList>
            <person name="de Groot N.N."/>
        </authorList>
    </citation>
    <scope>NUCLEOTIDE SEQUENCE [LARGE SCALE GENOMIC DNA]</scope>
    <source>
        <strain evidence="12 13">DSM 21741</strain>
    </source>
</reference>
<dbReference type="PANTHER" id="PTHR43302">
    <property type="entry name" value="TRANSPORTER ARSB-RELATED"/>
    <property type="match status" value="1"/>
</dbReference>
<evidence type="ECO:0000256" key="6">
    <source>
        <dbReference type="ARBA" id="ARBA00022692"/>
    </source>
</evidence>
<dbReference type="Proteomes" id="UP000199092">
    <property type="component" value="Chromosome I"/>
</dbReference>
<evidence type="ECO:0000313" key="12">
    <source>
        <dbReference type="EMBL" id="SDS62868.1"/>
    </source>
</evidence>
<evidence type="ECO:0000256" key="4">
    <source>
        <dbReference type="ARBA" id="ARBA00022448"/>
    </source>
</evidence>
<keyword evidence="4" id="KW-0813">Transport</keyword>
<feature type="transmembrane region" description="Helical" evidence="10">
    <location>
        <begin position="174"/>
        <end position="190"/>
    </location>
</feature>
<feature type="transmembrane region" description="Helical" evidence="10">
    <location>
        <begin position="340"/>
        <end position="358"/>
    </location>
</feature>
<dbReference type="STRING" id="546871.SAMN04488543_2084"/>
<evidence type="ECO:0000259" key="11">
    <source>
        <dbReference type="Pfam" id="PF03600"/>
    </source>
</evidence>
<comment type="similarity">
    <text evidence="2">Belongs to the ArsB family.</text>
</comment>
<dbReference type="PANTHER" id="PTHR43302:SF5">
    <property type="entry name" value="TRANSPORTER ARSB-RELATED"/>
    <property type="match status" value="1"/>
</dbReference>
<evidence type="ECO:0000256" key="1">
    <source>
        <dbReference type="ARBA" id="ARBA00004651"/>
    </source>
</evidence>